<keyword evidence="4" id="KW-0812">Transmembrane</keyword>
<dbReference type="GO" id="GO:0005886">
    <property type="term" value="C:plasma membrane"/>
    <property type="evidence" value="ECO:0007669"/>
    <property type="project" value="TreeGrafter"/>
</dbReference>
<keyword evidence="8" id="KW-1185">Reference proteome</keyword>
<dbReference type="GO" id="GO:0008658">
    <property type="term" value="F:penicillin binding"/>
    <property type="evidence" value="ECO:0007669"/>
    <property type="project" value="InterPro"/>
</dbReference>
<sequence>MMKFKNYLFYWHCEPSKAVARTYSVILILIIAFGIINTKLLQLAMTPGLENNNSSFISYYRKDIVDRNGSLIATSIPTYSLFAHPDLIYNKKQAATKLSKIIKAGGQKKLLNKLQSSHKFTWLARNLNPSQVQQVNELGIPGVDFDTSFKRIYSYGNLLSHILGYVSIDNKGLAGIERFFDNSLLSDHKNNNKHHPLQLSVDVGIQNIVSEELDSAIKEFNASGGVGVVVDPNNGEILSLVSKPDFNPHNPGKAKAKQLFNKSSLGVYEFGSVFKILTMAIAMETRAVKHLNQKYDISHLKVGKFEISDYTPSQGLHSVAEIFAKSSNKGTGKIALDIGQADFKKYLQKLKLDKKSFAEIPETTTPLLPNTKKWSDISTVTISYGYGIATNVLNLIQSILPTVNGGIFYPLTLVKQDSQVCGERIFSERTSKNIQHLLRLVVTNGTGRKADVEGYLVGGKSGTANKAQGKQYNKNSRIANFVSIFPYTNPKYLVYVMLDDPKPTKVHRTVTGGASAAIATSKIISRIVAFQGILPYDDEKELPSGGIKLTSLN</sequence>
<feature type="transmembrane region" description="Helical" evidence="4">
    <location>
        <begin position="20"/>
        <end position="36"/>
    </location>
</feature>
<dbReference type="Gene3D" id="3.90.1310.10">
    <property type="entry name" value="Penicillin-binding protein 2a (Domain 2)"/>
    <property type="match status" value="1"/>
</dbReference>
<protein>
    <recommendedName>
        <fullName evidence="9">Cell division protein FtsI</fullName>
    </recommendedName>
</protein>
<gene>
    <name evidence="7" type="ORF">phytr_5820</name>
</gene>
<dbReference type="EMBL" id="CP027845">
    <property type="protein sequence ID" value="AVP87525.1"/>
    <property type="molecule type" value="Genomic_DNA"/>
</dbReference>
<keyword evidence="2" id="KW-0121">Carboxypeptidase</keyword>
<dbReference type="Gene3D" id="3.40.710.10">
    <property type="entry name" value="DD-peptidase/beta-lactamase superfamily"/>
    <property type="match status" value="1"/>
</dbReference>
<dbReference type="SUPFAM" id="SSF56519">
    <property type="entry name" value="Penicillin binding protein dimerisation domain"/>
    <property type="match status" value="1"/>
</dbReference>
<dbReference type="Pfam" id="PF00905">
    <property type="entry name" value="Transpeptidase"/>
    <property type="match status" value="1"/>
</dbReference>
<dbReference type="InterPro" id="IPR036138">
    <property type="entry name" value="PBP_dimer_sf"/>
</dbReference>
<reference evidence="7 8" key="1">
    <citation type="submission" date="2018-03" db="EMBL/GenBank/DDBJ databases">
        <title>A gene transfer event suggests a long-term partnership between eustigmatophyte algae and a novel lineage of endosymbiotic bacteria.</title>
        <authorList>
            <person name="Yurchenko T."/>
            <person name="Sevcikova T."/>
            <person name="Pribyl P."/>
            <person name="El Karkouri K."/>
            <person name="Klimes V."/>
            <person name="Amaral R."/>
            <person name="Zbrankova V."/>
            <person name="Kim E."/>
            <person name="Raoult D."/>
            <person name="Santos L.M.A."/>
            <person name="Elias M."/>
        </authorList>
    </citation>
    <scope>NUCLEOTIDE SEQUENCE [LARGE SCALE GENOMIC DNA]</scope>
    <source>
        <strain evidence="7">CCALA 838</strain>
    </source>
</reference>
<evidence type="ECO:0000256" key="1">
    <source>
        <dbReference type="ARBA" id="ARBA00004370"/>
    </source>
</evidence>
<keyword evidence="2" id="KW-0378">Hydrolase</keyword>
<dbReference type="PANTHER" id="PTHR30627:SF1">
    <property type="entry name" value="PEPTIDOGLYCAN D,D-TRANSPEPTIDASE FTSI"/>
    <property type="match status" value="1"/>
</dbReference>
<dbReference type="InterPro" id="IPR050515">
    <property type="entry name" value="Beta-lactam/transpept"/>
</dbReference>
<dbReference type="PANTHER" id="PTHR30627">
    <property type="entry name" value="PEPTIDOGLYCAN D,D-TRANSPEPTIDASE"/>
    <property type="match status" value="1"/>
</dbReference>
<dbReference type="RefSeq" id="WP_106874384.1">
    <property type="nucleotide sequence ID" value="NZ_CP027845.1"/>
</dbReference>
<feature type="domain" description="Penicillin-binding protein dimerisation" evidence="6">
    <location>
        <begin position="61"/>
        <end position="169"/>
    </location>
</feature>
<dbReference type="Gene3D" id="3.30.450.330">
    <property type="match status" value="1"/>
</dbReference>
<comment type="subcellular location">
    <subcellularLocation>
        <location evidence="1">Membrane</location>
    </subcellularLocation>
</comment>
<evidence type="ECO:0000259" key="5">
    <source>
        <dbReference type="Pfam" id="PF00905"/>
    </source>
</evidence>
<keyword evidence="2" id="KW-0645">Protease</keyword>
<dbReference type="OrthoDB" id="9789078at2"/>
<organism evidence="7 8">
    <name type="scientific">Candidatus Phycorickettsia trachydisci</name>
    <dbReference type="NCBI Taxonomy" id="2115978"/>
    <lineage>
        <taxon>Bacteria</taxon>
        <taxon>Pseudomonadati</taxon>
        <taxon>Pseudomonadota</taxon>
        <taxon>Alphaproteobacteria</taxon>
        <taxon>Rickettsiales</taxon>
        <taxon>Rickettsiaceae</taxon>
        <taxon>Candidatus Phycorickettsia</taxon>
    </lineage>
</organism>
<keyword evidence="3 4" id="KW-0472">Membrane</keyword>
<dbReference type="SUPFAM" id="SSF56601">
    <property type="entry name" value="beta-lactamase/transpeptidase-like"/>
    <property type="match status" value="1"/>
</dbReference>
<feature type="domain" description="Penicillin-binding protein transpeptidase" evidence="5">
    <location>
        <begin position="226"/>
        <end position="519"/>
    </location>
</feature>
<accession>A0A2P1P8F0</accession>
<name>A0A2P1P8F0_9RICK</name>
<dbReference type="InterPro" id="IPR012338">
    <property type="entry name" value="Beta-lactam/transpept-like"/>
</dbReference>
<dbReference type="InterPro" id="IPR001460">
    <property type="entry name" value="PCN-bd_Tpept"/>
</dbReference>
<evidence type="ECO:0000313" key="7">
    <source>
        <dbReference type="EMBL" id="AVP87525.1"/>
    </source>
</evidence>
<evidence type="ECO:0008006" key="9">
    <source>
        <dbReference type="Google" id="ProtNLM"/>
    </source>
</evidence>
<evidence type="ECO:0000256" key="2">
    <source>
        <dbReference type="ARBA" id="ARBA00022645"/>
    </source>
</evidence>
<proteinExistence type="predicted"/>
<dbReference type="GO" id="GO:0071555">
    <property type="term" value="P:cell wall organization"/>
    <property type="evidence" value="ECO:0007669"/>
    <property type="project" value="TreeGrafter"/>
</dbReference>
<evidence type="ECO:0000256" key="3">
    <source>
        <dbReference type="ARBA" id="ARBA00023136"/>
    </source>
</evidence>
<keyword evidence="4" id="KW-1133">Transmembrane helix</keyword>
<dbReference type="AlphaFoldDB" id="A0A2P1P8F0"/>
<dbReference type="KEGG" id="ptc:phytr_5820"/>
<evidence type="ECO:0000313" key="8">
    <source>
        <dbReference type="Proteomes" id="UP000241762"/>
    </source>
</evidence>
<evidence type="ECO:0000259" key="6">
    <source>
        <dbReference type="Pfam" id="PF03717"/>
    </source>
</evidence>
<dbReference type="InterPro" id="IPR005311">
    <property type="entry name" value="PBP_dimer"/>
</dbReference>
<evidence type="ECO:0000256" key="4">
    <source>
        <dbReference type="SAM" id="Phobius"/>
    </source>
</evidence>
<dbReference type="Proteomes" id="UP000241762">
    <property type="component" value="Chromosome"/>
</dbReference>
<dbReference type="Pfam" id="PF03717">
    <property type="entry name" value="PBP_dimer"/>
    <property type="match status" value="1"/>
</dbReference>
<dbReference type="GO" id="GO:0004180">
    <property type="term" value="F:carboxypeptidase activity"/>
    <property type="evidence" value="ECO:0007669"/>
    <property type="project" value="UniProtKB-KW"/>
</dbReference>